<evidence type="ECO:0000313" key="6">
    <source>
        <dbReference type="Proteomes" id="UP001432322"/>
    </source>
</evidence>
<dbReference type="GO" id="GO:0005524">
    <property type="term" value="F:ATP binding"/>
    <property type="evidence" value="ECO:0007669"/>
    <property type="project" value="UniProtKB-KW"/>
</dbReference>
<dbReference type="PROSITE" id="PS00329">
    <property type="entry name" value="HSP70_2"/>
    <property type="match status" value="1"/>
</dbReference>
<dbReference type="InterPro" id="IPR018181">
    <property type="entry name" value="Heat_shock_70_CS"/>
</dbReference>
<proteinExistence type="inferred from homology"/>
<dbReference type="GO" id="GO:0006950">
    <property type="term" value="P:response to stress"/>
    <property type="evidence" value="ECO:0007669"/>
    <property type="project" value="UniProtKB-ARBA"/>
</dbReference>
<dbReference type="SUPFAM" id="SSF53067">
    <property type="entry name" value="Actin-like ATPase domain"/>
    <property type="match status" value="2"/>
</dbReference>
<name>A0AAV5WAA9_9BILA</name>
<dbReference type="PANTHER" id="PTHR19375">
    <property type="entry name" value="HEAT SHOCK PROTEIN 70KDA"/>
    <property type="match status" value="1"/>
</dbReference>
<dbReference type="InterPro" id="IPR043129">
    <property type="entry name" value="ATPase_NBD"/>
</dbReference>
<accession>A0AAV5WAA9</accession>
<keyword evidence="3 4" id="KW-0067">ATP-binding</keyword>
<evidence type="ECO:0000256" key="4">
    <source>
        <dbReference type="RuleBase" id="RU003322"/>
    </source>
</evidence>
<sequence>MSRAIGIDLGTTFTCVAFMKSASEVAVVTNNDGNKITPSVVTYESQLTIVGEDAVAKRGKNPKNTVFQVKRFMGREASDPEIKKRTYPFEIIASNKGNASIRITPIGSKESKVLCPEQISSDIIRYVKTMAEKAMGHEVFEAVITVPANFTNAQRQATVDAGEIAGLKVLRIINEPTAAALAYGFGKLVLVYDLGGGTFDVSIVEIKGTEAVVKSTQGLTFLGGEDFDYRLYEESVARFRTMVKRETFEELCQDLFEKTIDCVKEAIRESKCKKEKIDDVVLVGGSSRIPRVNELLRELFGSTKLKFDIPPDHAVGHGAAILAASLTQNRDSDITKFVGGTVRLADVTPFSLGMNIAFDRMLVFIPRNSSYPMSETKTLSNAGHMQTELKFQILEGEMAMASKNNLLGSVIIEVMPKPMGKNDLEVRDSLIVKMVLNALNHSFPPLELIKHSIFKSMLTVAERNQMVKDSKKRAADEEIEREKFKARTAFADALMRVKVSVRGAATEEKGRAMKQIIAREEE</sequence>
<dbReference type="CDD" id="cd24028">
    <property type="entry name" value="ASKHA_NBD_HSP70_HSPA1-like"/>
    <property type="match status" value="1"/>
</dbReference>
<protein>
    <submittedName>
        <fullName evidence="5">Uncharacterized protein</fullName>
    </submittedName>
</protein>
<dbReference type="EMBL" id="BTSY01000005">
    <property type="protein sequence ID" value="GMT27343.1"/>
    <property type="molecule type" value="Genomic_DNA"/>
</dbReference>
<dbReference type="Proteomes" id="UP001432322">
    <property type="component" value="Unassembled WGS sequence"/>
</dbReference>
<keyword evidence="6" id="KW-1185">Reference proteome</keyword>
<dbReference type="SUPFAM" id="SSF100920">
    <property type="entry name" value="Heat shock protein 70kD (HSP70), peptide-binding domain"/>
    <property type="match status" value="1"/>
</dbReference>
<comment type="caution">
    <text evidence="5">The sequence shown here is derived from an EMBL/GenBank/DDBJ whole genome shotgun (WGS) entry which is preliminary data.</text>
</comment>
<feature type="non-terminal residue" evidence="5">
    <location>
        <position position="522"/>
    </location>
</feature>
<dbReference type="AlphaFoldDB" id="A0AAV5WAA9"/>
<reference evidence="5" key="1">
    <citation type="submission" date="2023-10" db="EMBL/GenBank/DDBJ databases">
        <title>Genome assembly of Pristionchus species.</title>
        <authorList>
            <person name="Yoshida K."/>
            <person name="Sommer R.J."/>
        </authorList>
    </citation>
    <scope>NUCLEOTIDE SEQUENCE</scope>
    <source>
        <strain evidence="5">RS5133</strain>
    </source>
</reference>
<dbReference type="PROSITE" id="PS01036">
    <property type="entry name" value="HSP70_3"/>
    <property type="match status" value="1"/>
</dbReference>
<keyword evidence="2 4" id="KW-0547">Nucleotide-binding</keyword>
<evidence type="ECO:0000256" key="2">
    <source>
        <dbReference type="ARBA" id="ARBA00022741"/>
    </source>
</evidence>
<gene>
    <name evidence="5" type="ORF">PFISCL1PPCAC_18640</name>
</gene>
<dbReference type="Gene3D" id="3.30.420.40">
    <property type="match status" value="3"/>
</dbReference>
<evidence type="ECO:0000256" key="3">
    <source>
        <dbReference type="ARBA" id="ARBA00022840"/>
    </source>
</evidence>
<dbReference type="InterPro" id="IPR029047">
    <property type="entry name" value="HSP70_peptide-bd_sf"/>
</dbReference>
<comment type="similarity">
    <text evidence="1 4">Belongs to the heat shock protein 70 family.</text>
</comment>
<dbReference type="Gene3D" id="2.60.34.10">
    <property type="entry name" value="Substrate Binding Domain Of DNAk, Chain A, domain 1"/>
    <property type="match status" value="1"/>
</dbReference>
<dbReference type="InterPro" id="IPR013126">
    <property type="entry name" value="Hsp_70_fam"/>
</dbReference>
<organism evidence="5 6">
    <name type="scientific">Pristionchus fissidentatus</name>
    <dbReference type="NCBI Taxonomy" id="1538716"/>
    <lineage>
        <taxon>Eukaryota</taxon>
        <taxon>Metazoa</taxon>
        <taxon>Ecdysozoa</taxon>
        <taxon>Nematoda</taxon>
        <taxon>Chromadorea</taxon>
        <taxon>Rhabditida</taxon>
        <taxon>Rhabditina</taxon>
        <taxon>Diplogasteromorpha</taxon>
        <taxon>Diplogasteroidea</taxon>
        <taxon>Neodiplogasteridae</taxon>
        <taxon>Pristionchus</taxon>
    </lineage>
</organism>
<dbReference type="PRINTS" id="PR00301">
    <property type="entry name" value="HEATSHOCK70"/>
</dbReference>
<evidence type="ECO:0000313" key="5">
    <source>
        <dbReference type="EMBL" id="GMT27343.1"/>
    </source>
</evidence>
<dbReference type="GO" id="GO:0140662">
    <property type="term" value="F:ATP-dependent protein folding chaperone"/>
    <property type="evidence" value="ECO:0007669"/>
    <property type="project" value="InterPro"/>
</dbReference>
<evidence type="ECO:0000256" key="1">
    <source>
        <dbReference type="ARBA" id="ARBA00007381"/>
    </source>
</evidence>
<dbReference type="Pfam" id="PF00012">
    <property type="entry name" value="HSP70"/>
    <property type="match status" value="1"/>
</dbReference>
<dbReference type="FunFam" id="3.30.420.40:FF:000673">
    <property type="entry name" value="Uncharacterized protein"/>
    <property type="match status" value="1"/>
</dbReference>